<keyword evidence="1" id="KW-1133">Transmembrane helix</keyword>
<evidence type="ECO:0008006" key="4">
    <source>
        <dbReference type="Google" id="ProtNLM"/>
    </source>
</evidence>
<feature type="transmembrane region" description="Helical" evidence="1">
    <location>
        <begin position="6"/>
        <end position="25"/>
    </location>
</feature>
<gene>
    <name evidence="2" type="ORF">SAMN04488123_101329</name>
</gene>
<dbReference type="InterPro" id="IPR007403">
    <property type="entry name" value="DUF456"/>
</dbReference>
<feature type="transmembrane region" description="Helical" evidence="1">
    <location>
        <begin position="134"/>
        <end position="160"/>
    </location>
</feature>
<evidence type="ECO:0000313" key="3">
    <source>
        <dbReference type="Proteomes" id="UP000198853"/>
    </source>
</evidence>
<keyword evidence="1" id="KW-0812">Transmembrane</keyword>
<dbReference type="Pfam" id="PF04306">
    <property type="entry name" value="DUF456"/>
    <property type="match status" value="1"/>
</dbReference>
<feature type="transmembrane region" description="Helical" evidence="1">
    <location>
        <begin position="86"/>
        <end position="114"/>
    </location>
</feature>
<reference evidence="2 3" key="1">
    <citation type="submission" date="2016-10" db="EMBL/GenBank/DDBJ databases">
        <authorList>
            <person name="de Groot N.N."/>
        </authorList>
    </citation>
    <scope>NUCLEOTIDE SEQUENCE [LARGE SCALE GENOMIC DNA]</scope>
    <source>
        <strain evidence="2 3">DSM 21771</strain>
    </source>
</reference>
<dbReference type="PANTHER" id="PTHR39165:SF1">
    <property type="entry name" value="DUF456 DOMAIN-CONTAINING PROTEIN"/>
    <property type="match status" value="1"/>
</dbReference>
<accession>A0A1G8JPE4</accession>
<feature type="transmembrane region" description="Helical" evidence="1">
    <location>
        <begin position="32"/>
        <end position="51"/>
    </location>
</feature>
<dbReference type="RefSeq" id="WP_090395789.1">
    <property type="nucleotide sequence ID" value="NZ_FNEN01000001.1"/>
</dbReference>
<protein>
    <recommendedName>
        <fullName evidence="4">DUF456 domain-containing protein</fullName>
    </recommendedName>
</protein>
<keyword evidence="1" id="KW-0472">Membrane</keyword>
<proteinExistence type="predicted"/>
<sequence>MDILWIGLAIIAYALAIIGVIYPIIPSGPAYILAIIFLGLYAGFAEFGVGFWVGQTIIVILLFVVDFLTSYYGITRIGGSKGAVWGSMIGLVVGPFIIPVLGIIIGAIAGAVIGELLVGGHNLKSLGKIGLGSLIGYLTGVVCKFFFLFSGLLLAGFSLWL</sequence>
<organism evidence="2 3">
    <name type="scientific">Natribacillus halophilus</name>
    <dbReference type="NCBI Taxonomy" id="549003"/>
    <lineage>
        <taxon>Bacteria</taxon>
        <taxon>Bacillati</taxon>
        <taxon>Bacillota</taxon>
        <taxon>Bacilli</taxon>
        <taxon>Bacillales</taxon>
        <taxon>Bacillaceae</taxon>
        <taxon>Natribacillus</taxon>
    </lineage>
</organism>
<dbReference type="EMBL" id="FNEN01000001">
    <property type="protein sequence ID" value="SDI32953.1"/>
    <property type="molecule type" value="Genomic_DNA"/>
</dbReference>
<dbReference type="OrthoDB" id="9808460at2"/>
<dbReference type="PANTHER" id="PTHR39165">
    <property type="entry name" value="IG HYPOTHETICAL 17883"/>
    <property type="match status" value="1"/>
</dbReference>
<dbReference type="Proteomes" id="UP000198853">
    <property type="component" value="Unassembled WGS sequence"/>
</dbReference>
<evidence type="ECO:0000256" key="1">
    <source>
        <dbReference type="SAM" id="Phobius"/>
    </source>
</evidence>
<feature type="transmembrane region" description="Helical" evidence="1">
    <location>
        <begin position="57"/>
        <end position="74"/>
    </location>
</feature>
<evidence type="ECO:0000313" key="2">
    <source>
        <dbReference type="EMBL" id="SDI32953.1"/>
    </source>
</evidence>
<dbReference type="AlphaFoldDB" id="A0A1G8JPE4"/>
<keyword evidence="3" id="KW-1185">Reference proteome</keyword>
<name>A0A1G8JPE4_9BACI</name>